<keyword evidence="4 6" id="KW-1133">Transmembrane helix</keyword>
<sequence>MTVLAAVILLLPFVLSPGASFALTLTGATAGDRTAGLRVGIGTSIGIALIAAVAGLSGVGNLVAANELIRAWFETIGGLLLIGFGAMPLLKSWRARKKGGSPRSTTRPSRLLLWSFIAVVTNVKALALYVIVVPSVIPGEKPAIYEYAVVATVHIAMLLGWLALVGALVANVPAIANRPRITTVLQALATGVLVVLGVLSCVTGIATLFS</sequence>
<name>A0ABS4ZHC8_9MICO</name>
<evidence type="ECO:0000313" key="8">
    <source>
        <dbReference type="EMBL" id="MBP2436458.1"/>
    </source>
</evidence>
<dbReference type="RefSeq" id="WP_165136324.1">
    <property type="nucleotide sequence ID" value="NZ_CP049253.1"/>
</dbReference>
<keyword evidence="3 6" id="KW-0812">Transmembrane</keyword>
<feature type="transmembrane region" description="Helical" evidence="6">
    <location>
        <begin position="184"/>
        <end position="209"/>
    </location>
</feature>
<dbReference type="EMBL" id="JAGIOL010000001">
    <property type="protein sequence ID" value="MBP2436458.1"/>
    <property type="molecule type" value="Genomic_DNA"/>
</dbReference>
<comment type="subcellular location">
    <subcellularLocation>
        <location evidence="1">Cell membrane</location>
        <topology evidence="1">Multi-pass membrane protein</topology>
    </subcellularLocation>
</comment>
<gene>
    <name evidence="8" type="ORF">JOF34_001044</name>
</gene>
<accession>A0ABS4ZHC8</accession>
<dbReference type="Proteomes" id="UP001519362">
    <property type="component" value="Unassembled WGS sequence"/>
</dbReference>
<evidence type="ECO:0000313" key="9">
    <source>
        <dbReference type="Proteomes" id="UP001519362"/>
    </source>
</evidence>
<evidence type="ECO:0000256" key="4">
    <source>
        <dbReference type="ARBA" id="ARBA00022989"/>
    </source>
</evidence>
<proteinExistence type="predicted"/>
<evidence type="ECO:0000256" key="7">
    <source>
        <dbReference type="SAM" id="SignalP"/>
    </source>
</evidence>
<evidence type="ECO:0000256" key="6">
    <source>
        <dbReference type="SAM" id="Phobius"/>
    </source>
</evidence>
<dbReference type="Pfam" id="PF01810">
    <property type="entry name" value="LysE"/>
    <property type="match status" value="1"/>
</dbReference>
<protein>
    <submittedName>
        <fullName evidence="8">Threonine/homoserine/homoserine lactone efflux protein</fullName>
    </submittedName>
</protein>
<feature type="transmembrane region" description="Helical" evidence="6">
    <location>
        <begin position="144"/>
        <end position="172"/>
    </location>
</feature>
<evidence type="ECO:0000256" key="1">
    <source>
        <dbReference type="ARBA" id="ARBA00004651"/>
    </source>
</evidence>
<evidence type="ECO:0000256" key="5">
    <source>
        <dbReference type="ARBA" id="ARBA00023136"/>
    </source>
</evidence>
<feature type="transmembrane region" description="Helical" evidence="6">
    <location>
        <begin position="111"/>
        <end position="132"/>
    </location>
</feature>
<feature type="chain" id="PRO_5045757049" evidence="7">
    <location>
        <begin position="23"/>
        <end position="210"/>
    </location>
</feature>
<feature type="signal peptide" evidence="7">
    <location>
        <begin position="1"/>
        <end position="22"/>
    </location>
</feature>
<reference evidence="8 9" key="1">
    <citation type="submission" date="2021-03" db="EMBL/GenBank/DDBJ databases">
        <title>Sequencing the genomes of 1000 actinobacteria strains.</title>
        <authorList>
            <person name="Klenk H.-P."/>
        </authorList>
    </citation>
    <scope>NUCLEOTIDE SEQUENCE [LARGE SCALE GENOMIC DNA]</scope>
    <source>
        <strain evidence="8 9">DSM 24221</strain>
    </source>
</reference>
<organism evidence="8 9">
    <name type="scientific">Microbacterium amylolyticum</name>
    <dbReference type="NCBI Taxonomy" id="936337"/>
    <lineage>
        <taxon>Bacteria</taxon>
        <taxon>Bacillati</taxon>
        <taxon>Actinomycetota</taxon>
        <taxon>Actinomycetes</taxon>
        <taxon>Micrococcales</taxon>
        <taxon>Microbacteriaceae</taxon>
        <taxon>Microbacterium</taxon>
    </lineage>
</organism>
<keyword evidence="5 6" id="KW-0472">Membrane</keyword>
<feature type="transmembrane region" description="Helical" evidence="6">
    <location>
        <begin position="71"/>
        <end position="90"/>
    </location>
</feature>
<dbReference type="PANTHER" id="PTHR30086:SF20">
    <property type="entry name" value="ARGININE EXPORTER PROTEIN ARGO-RELATED"/>
    <property type="match status" value="1"/>
</dbReference>
<keyword evidence="7" id="KW-0732">Signal</keyword>
<keyword evidence="9" id="KW-1185">Reference proteome</keyword>
<dbReference type="InterPro" id="IPR001123">
    <property type="entry name" value="LeuE-type"/>
</dbReference>
<dbReference type="PANTHER" id="PTHR30086">
    <property type="entry name" value="ARGININE EXPORTER PROTEIN ARGO"/>
    <property type="match status" value="1"/>
</dbReference>
<evidence type="ECO:0000256" key="2">
    <source>
        <dbReference type="ARBA" id="ARBA00022475"/>
    </source>
</evidence>
<keyword evidence="2" id="KW-1003">Cell membrane</keyword>
<evidence type="ECO:0000256" key="3">
    <source>
        <dbReference type="ARBA" id="ARBA00022692"/>
    </source>
</evidence>
<comment type="caution">
    <text evidence="8">The sequence shown here is derived from an EMBL/GenBank/DDBJ whole genome shotgun (WGS) entry which is preliminary data.</text>
</comment>